<sequence length="469" mass="51733">MRLLTLGAFLLYAVYSLSRFPQFLPAGYDLGIFDQAVRQYSHFQPPYVALKGIRYNLLGDHFHPIIAVLAPLYWLWDDPRVLPIAQAGLVAASIPIVHAVLGDRFERSTRLLLLAGYSFAWPVQTMIDFDFHEIAFAVPLLAGVILALERRRDVPLVVCCLVLLGVREDMGAVVALVGLIRLLRAPRRWLGAALGAAGAVAFVVVTTVIVPHFNAHGSFAYWTFRELGPDAPSAAAFIVTHPLRTVELLFVPVVKLSTWAWLFLPLLLLPFASRYTLLALPLLAERFLSSRPHLWTPQFHYSAPIWVILFCAAIDALRHLPPQRRRLGAKILAITLAGTVLLGLVLSPTNHPLGRLIYPAWRRTPHIEAQQQAVEAIPPDTCVAVDDRLAPRLTKSNRTTLPGVAQPPPDYVILDLTHAEVSYQMGTPQSHEAVYLRAGYLPIGGEDGLVILRRPGTISARPACAPTAP</sequence>
<reference evidence="2 3" key="1">
    <citation type="submission" date="2016-10" db="EMBL/GenBank/DDBJ databases">
        <authorList>
            <person name="de Groot N.N."/>
        </authorList>
    </citation>
    <scope>NUCLEOTIDE SEQUENCE [LARGE SCALE GENOMIC DNA]</scope>
    <source>
        <strain evidence="2 3">DSM 16859</strain>
    </source>
</reference>
<keyword evidence="1" id="KW-0472">Membrane</keyword>
<organism evidence="2 3">
    <name type="scientific">Propionibacterium cyclohexanicum</name>
    <dbReference type="NCBI Taxonomy" id="64702"/>
    <lineage>
        <taxon>Bacteria</taxon>
        <taxon>Bacillati</taxon>
        <taxon>Actinomycetota</taxon>
        <taxon>Actinomycetes</taxon>
        <taxon>Propionibacteriales</taxon>
        <taxon>Propionibacteriaceae</taxon>
        <taxon>Propionibacterium</taxon>
    </lineage>
</organism>
<evidence type="ECO:0000313" key="2">
    <source>
        <dbReference type="EMBL" id="SER90298.1"/>
    </source>
</evidence>
<accession>A0A1H9SZJ3</accession>
<dbReference type="Pfam" id="PF09852">
    <property type="entry name" value="DUF2079"/>
    <property type="match status" value="1"/>
</dbReference>
<feature type="transmembrane region" description="Helical" evidence="1">
    <location>
        <begin position="303"/>
        <end position="320"/>
    </location>
</feature>
<feature type="transmembrane region" description="Helical" evidence="1">
    <location>
        <begin position="261"/>
        <end position="283"/>
    </location>
</feature>
<name>A0A1H9SZJ3_9ACTN</name>
<keyword evidence="1" id="KW-0812">Transmembrane</keyword>
<dbReference type="EMBL" id="FOGZ01000017">
    <property type="protein sequence ID" value="SER90298.1"/>
    <property type="molecule type" value="Genomic_DNA"/>
</dbReference>
<keyword evidence="3" id="KW-1185">Reference proteome</keyword>
<gene>
    <name evidence="2" type="ORF">SAMN05443377_11739</name>
</gene>
<feature type="transmembrane region" description="Helical" evidence="1">
    <location>
        <begin position="233"/>
        <end position="254"/>
    </location>
</feature>
<dbReference type="AlphaFoldDB" id="A0A1H9SZJ3"/>
<dbReference type="STRING" id="64702.SAMN05443377_11739"/>
<dbReference type="InterPro" id="IPR018650">
    <property type="entry name" value="STSV1_Orf64"/>
</dbReference>
<feature type="transmembrane region" description="Helical" evidence="1">
    <location>
        <begin position="131"/>
        <end position="148"/>
    </location>
</feature>
<feature type="transmembrane region" description="Helical" evidence="1">
    <location>
        <begin position="189"/>
        <end position="213"/>
    </location>
</feature>
<dbReference type="Proteomes" id="UP000198815">
    <property type="component" value="Unassembled WGS sequence"/>
</dbReference>
<evidence type="ECO:0000256" key="1">
    <source>
        <dbReference type="SAM" id="Phobius"/>
    </source>
</evidence>
<dbReference type="RefSeq" id="WP_177170148.1">
    <property type="nucleotide sequence ID" value="NZ_FOGZ01000017.1"/>
</dbReference>
<proteinExistence type="predicted"/>
<protein>
    <submittedName>
        <fullName evidence="2">Uncharacterized membrane protein</fullName>
    </submittedName>
</protein>
<evidence type="ECO:0000313" key="3">
    <source>
        <dbReference type="Proteomes" id="UP000198815"/>
    </source>
</evidence>
<feature type="transmembrane region" description="Helical" evidence="1">
    <location>
        <begin position="327"/>
        <end position="346"/>
    </location>
</feature>
<keyword evidence="1" id="KW-1133">Transmembrane helix</keyword>